<feature type="transmembrane region" description="Helical" evidence="8">
    <location>
        <begin position="225"/>
        <end position="248"/>
    </location>
</feature>
<dbReference type="EMBL" id="KV407461">
    <property type="protein sequence ID" value="KZF21427.1"/>
    <property type="molecule type" value="Genomic_DNA"/>
</dbReference>
<keyword evidence="2" id="KW-0813">Transport</keyword>
<feature type="transmembrane region" description="Helical" evidence="8">
    <location>
        <begin position="360"/>
        <end position="383"/>
    </location>
</feature>
<feature type="transmembrane region" description="Helical" evidence="8">
    <location>
        <begin position="332"/>
        <end position="353"/>
    </location>
</feature>
<dbReference type="OMA" id="QYQWLGS"/>
<gene>
    <name evidence="10" type="ORF">L228DRAFT_256515</name>
</gene>
<dbReference type="InterPro" id="IPR011701">
    <property type="entry name" value="MFS"/>
</dbReference>
<evidence type="ECO:0000256" key="2">
    <source>
        <dbReference type="ARBA" id="ARBA00022448"/>
    </source>
</evidence>
<name>A0A165FVE5_XYLHT</name>
<dbReference type="FunFam" id="1.20.1250.20:FF:000064">
    <property type="entry name" value="MFS allantoate transporter"/>
    <property type="match status" value="1"/>
</dbReference>
<evidence type="ECO:0000313" key="10">
    <source>
        <dbReference type="EMBL" id="KZF21427.1"/>
    </source>
</evidence>
<feature type="domain" description="Major facilitator superfamily (MFS) profile" evidence="9">
    <location>
        <begin position="65"/>
        <end position="513"/>
    </location>
</feature>
<evidence type="ECO:0000256" key="3">
    <source>
        <dbReference type="ARBA" id="ARBA00022692"/>
    </source>
</evidence>
<keyword evidence="5 8" id="KW-0472">Membrane</keyword>
<dbReference type="InterPro" id="IPR020846">
    <property type="entry name" value="MFS_dom"/>
</dbReference>
<keyword evidence="3 8" id="KW-0812">Transmembrane</keyword>
<dbReference type="CDD" id="cd17327">
    <property type="entry name" value="MFS_FEN2_like"/>
    <property type="match status" value="1"/>
</dbReference>
<accession>A0A165FVE5</accession>
<feature type="transmembrane region" description="Helical" evidence="8">
    <location>
        <begin position="421"/>
        <end position="437"/>
    </location>
</feature>
<feature type="transmembrane region" description="Helical" evidence="8">
    <location>
        <begin position="389"/>
        <end position="409"/>
    </location>
</feature>
<dbReference type="SUPFAM" id="SSF103473">
    <property type="entry name" value="MFS general substrate transporter"/>
    <property type="match status" value="1"/>
</dbReference>
<protein>
    <submittedName>
        <fullName evidence="10">MFS transporter</fullName>
    </submittedName>
</protein>
<feature type="transmembrane region" description="Helical" evidence="8">
    <location>
        <begin position="132"/>
        <end position="150"/>
    </location>
</feature>
<organism evidence="10 11">
    <name type="scientific">Xylona heveae (strain CBS 132557 / TC161)</name>
    <dbReference type="NCBI Taxonomy" id="1328760"/>
    <lineage>
        <taxon>Eukaryota</taxon>
        <taxon>Fungi</taxon>
        <taxon>Dikarya</taxon>
        <taxon>Ascomycota</taxon>
        <taxon>Pezizomycotina</taxon>
        <taxon>Xylonomycetes</taxon>
        <taxon>Xylonales</taxon>
        <taxon>Xylonaceae</taxon>
        <taxon>Xylona</taxon>
    </lineage>
</organism>
<dbReference type="PANTHER" id="PTHR43791">
    <property type="entry name" value="PERMEASE-RELATED"/>
    <property type="match status" value="1"/>
</dbReference>
<comment type="similarity">
    <text evidence="6">Belongs to the major facilitator superfamily. Allantoate permease family.</text>
</comment>
<feature type="transmembrane region" description="Helical" evidence="8">
    <location>
        <begin position="194"/>
        <end position="213"/>
    </location>
</feature>
<sequence>MDEKGMQDADVESNQLPSDEGHHVPDQVLKHSHDADEALTALEGEIITIDEATNKRLLRTIDFHLMPLLCVVYGLNYLDKTTLSYASIMGIKKDLGLKGDNYQWLGSMFYFGYIGWEYPTNRLLQLLPLGKYTSVNIILWGAVLCCMAGVKSFSGAVAVRFFLGLFEAAVTPGFTLFTSQWYTKKEQGFRTGLWFSFNGFAQIVGGLIAYGIAKGTQLHGSSIAPWKIIFLVTGLLTVAVGVIFFFIIPDNQLNARWLSESDRRLAVERIRVNQQGVGNKHFKLYQLKEAFLDPLTWAFAFFAIASDIPNGGLTNFFSQLIESFGYTPEQSLLYGTPSGAMEVISLILCGYLGDRFGQRILVSTIGLIVSIIGMILIVALPLSNNGGRLAGYYLTGWCPTPFVALLSLISTNVAGYTKKTTVAAIYLIFYCAGNIIGPQTFRPNDAPRYVPAEITIIVCWGVCLFDLVFIWWYCKYQNKKKAALRAQPDYKKLENQEWLDLTDRENPEFVYQL</sequence>
<evidence type="ECO:0000256" key="1">
    <source>
        <dbReference type="ARBA" id="ARBA00004141"/>
    </source>
</evidence>
<dbReference type="PANTHER" id="PTHR43791:SF1">
    <property type="entry name" value="ALLANTOATE PERMEASE"/>
    <property type="match status" value="1"/>
</dbReference>
<dbReference type="InterPro" id="IPR036259">
    <property type="entry name" value="MFS_trans_sf"/>
</dbReference>
<evidence type="ECO:0000313" key="11">
    <source>
        <dbReference type="Proteomes" id="UP000076632"/>
    </source>
</evidence>
<evidence type="ECO:0000256" key="6">
    <source>
        <dbReference type="ARBA" id="ARBA00037968"/>
    </source>
</evidence>
<keyword evidence="4 8" id="KW-1133">Transmembrane helix</keyword>
<dbReference type="GO" id="GO:0022857">
    <property type="term" value="F:transmembrane transporter activity"/>
    <property type="evidence" value="ECO:0007669"/>
    <property type="project" value="InterPro"/>
</dbReference>
<dbReference type="Pfam" id="PF07690">
    <property type="entry name" value="MFS_1"/>
    <property type="match status" value="1"/>
</dbReference>
<feature type="transmembrane region" description="Helical" evidence="8">
    <location>
        <begin position="162"/>
        <end position="182"/>
    </location>
</feature>
<proteinExistence type="inferred from homology"/>
<dbReference type="GeneID" id="28899063"/>
<comment type="subcellular location">
    <subcellularLocation>
        <location evidence="1">Membrane</location>
        <topology evidence="1">Multi-pass membrane protein</topology>
    </subcellularLocation>
</comment>
<keyword evidence="11" id="KW-1185">Reference proteome</keyword>
<dbReference type="OrthoDB" id="6730379at2759"/>
<dbReference type="GO" id="GO:0016020">
    <property type="term" value="C:membrane"/>
    <property type="evidence" value="ECO:0007669"/>
    <property type="project" value="UniProtKB-SubCell"/>
</dbReference>
<feature type="transmembrane region" description="Helical" evidence="8">
    <location>
        <begin position="449"/>
        <end position="474"/>
    </location>
</feature>
<dbReference type="InParanoid" id="A0A165FVE5"/>
<evidence type="ECO:0000256" key="4">
    <source>
        <dbReference type="ARBA" id="ARBA00022989"/>
    </source>
</evidence>
<dbReference type="AlphaFoldDB" id="A0A165FVE5"/>
<evidence type="ECO:0000256" key="5">
    <source>
        <dbReference type="ARBA" id="ARBA00023136"/>
    </source>
</evidence>
<evidence type="ECO:0000256" key="7">
    <source>
        <dbReference type="SAM" id="MobiDB-lite"/>
    </source>
</evidence>
<dbReference type="FunCoup" id="A0A165FVE5">
    <property type="interactions" value="137"/>
</dbReference>
<dbReference type="Proteomes" id="UP000076632">
    <property type="component" value="Unassembled WGS sequence"/>
</dbReference>
<dbReference type="PROSITE" id="PS50850">
    <property type="entry name" value="MFS"/>
    <property type="match status" value="1"/>
</dbReference>
<evidence type="ECO:0000259" key="9">
    <source>
        <dbReference type="PROSITE" id="PS50850"/>
    </source>
</evidence>
<dbReference type="Gene3D" id="1.20.1250.20">
    <property type="entry name" value="MFS general substrate transporter like domains"/>
    <property type="match status" value="2"/>
</dbReference>
<reference evidence="10 11" key="1">
    <citation type="journal article" date="2016" name="Fungal Biol.">
        <title>The genome of Xylona heveae provides a window into fungal endophytism.</title>
        <authorList>
            <person name="Gazis R."/>
            <person name="Kuo A."/>
            <person name="Riley R."/>
            <person name="LaButti K."/>
            <person name="Lipzen A."/>
            <person name="Lin J."/>
            <person name="Amirebrahimi M."/>
            <person name="Hesse C.N."/>
            <person name="Spatafora J.W."/>
            <person name="Henrissat B."/>
            <person name="Hainaut M."/>
            <person name="Grigoriev I.V."/>
            <person name="Hibbett D.S."/>
        </authorList>
    </citation>
    <scope>NUCLEOTIDE SEQUENCE [LARGE SCALE GENOMIC DNA]</scope>
    <source>
        <strain evidence="10 11">TC161</strain>
    </source>
</reference>
<dbReference type="RefSeq" id="XP_018186982.1">
    <property type="nucleotide sequence ID" value="XM_018333926.1"/>
</dbReference>
<evidence type="ECO:0000256" key="8">
    <source>
        <dbReference type="SAM" id="Phobius"/>
    </source>
</evidence>
<feature type="region of interest" description="Disordered" evidence="7">
    <location>
        <begin position="1"/>
        <end position="26"/>
    </location>
</feature>
<dbReference type="STRING" id="1328760.A0A165FVE5"/>